<keyword evidence="3 10" id="KW-0479">Metal-binding</keyword>
<evidence type="ECO:0000259" key="15">
    <source>
        <dbReference type="PROSITE" id="PS51999"/>
    </source>
</evidence>
<dbReference type="InterPro" id="IPR020848">
    <property type="entry name" value="AP_endonuclease_F1_CS"/>
</dbReference>
<keyword evidence="4 12" id="KW-0863">Zinc-finger</keyword>
<dbReference type="PANTHER" id="PTHR22748">
    <property type="entry name" value="AP ENDONUCLEASE"/>
    <property type="match status" value="1"/>
</dbReference>
<feature type="binding site" evidence="10">
    <location>
        <position position="304"/>
    </location>
    <ligand>
        <name>Mg(2+)</name>
        <dbReference type="ChEBI" id="CHEBI:18420"/>
        <label>1</label>
    </ligand>
</feature>
<feature type="active site" evidence="9">
    <location>
        <position position="164"/>
    </location>
</feature>
<dbReference type="GO" id="GO:0006284">
    <property type="term" value="P:base-excision repair"/>
    <property type="evidence" value="ECO:0007669"/>
    <property type="project" value="TreeGrafter"/>
</dbReference>
<evidence type="ECO:0000256" key="11">
    <source>
        <dbReference type="PIRSR" id="PIRSR604808-3"/>
    </source>
</evidence>
<dbReference type="NCBIfam" id="TIGR00633">
    <property type="entry name" value="xth"/>
    <property type="match status" value="1"/>
</dbReference>
<comment type="caution">
    <text evidence="16">The sequence shown here is derived from an EMBL/GenBank/DDBJ whole genome shotgun (WGS) entry which is preliminary data.</text>
</comment>
<feature type="binding site" evidence="10">
    <location>
        <position position="205"/>
    </location>
    <ligand>
        <name>Mg(2+)</name>
        <dbReference type="ChEBI" id="CHEBI:18420"/>
        <label>1</label>
    </ligand>
</feature>
<dbReference type="InterPro" id="IPR010666">
    <property type="entry name" value="Znf_GRF"/>
</dbReference>
<evidence type="ECO:0000256" key="14">
    <source>
        <dbReference type="SAM" id="MobiDB-lite"/>
    </source>
</evidence>
<comment type="cofactor">
    <cofactor evidence="1">
        <name>Mn(2+)</name>
        <dbReference type="ChEBI" id="CHEBI:29035"/>
    </cofactor>
</comment>
<keyword evidence="17" id="KW-1185">Reference proteome</keyword>
<keyword evidence="10" id="KW-0464">Manganese</keyword>
<dbReference type="GO" id="GO:0005634">
    <property type="term" value="C:nucleus"/>
    <property type="evidence" value="ECO:0007669"/>
    <property type="project" value="TreeGrafter"/>
</dbReference>
<dbReference type="EC" id="3.1.-.-" evidence="13"/>
<dbReference type="EMBL" id="JAKWFO010000008">
    <property type="protein sequence ID" value="KAI9634031.1"/>
    <property type="molecule type" value="Genomic_DNA"/>
</dbReference>
<dbReference type="SUPFAM" id="SSF56219">
    <property type="entry name" value="DNase I-like"/>
    <property type="match status" value="1"/>
</dbReference>
<feature type="site" description="Interaction with DNA substrate" evidence="11">
    <location>
        <position position="304"/>
    </location>
</feature>
<dbReference type="InterPro" id="IPR004808">
    <property type="entry name" value="AP_endonuc_1"/>
</dbReference>
<evidence type="ECO:0000256" key="3">
    <source>
        <dbReference type="ARBA" id="ARBA00022723"/>
    </source>
</evidence>
<keyword evidence="8" id="KW-0539">Nucleus</keyword>
<keyword evidence="5" id="KW-0378">Hydrolase</keyword>
<evidence type="ECO:0000313" key="16">
    <source>
        <dbReference type="EMBL" id="KAI9634031.1"/>
    </source>
</evidence>
<dbReference type="GO" id="GO:0003677">
    <property type="term" value="F:DNA binding"/>
    <property type="evidence" value="ECO:0007669"/>
    <property type="project" value="InterPro"/>
</dbReference>
<dbReference type="InterPro" id="IPR005135">
    <property type="entry name" value="Endo/exonuclease/phosphatase"/>
</dbReference>
<feature type="compositionally biased region" description="Polar residues" evidence="14">
    <location>
        <begin position="483"/>
        <end position="494"/>
    </location>
</feature>
<feature type="compositionally biased region" description="Low complexity" evidence="14">
    <location>
        <begin position="543"/>
        <end position="575"/>
    </location>
</feature>
<keyword evidence="13" id="KW-0227">DNA damage</keyword>
<dbReference type="GO" id="GO:0008270">
    <property type="term" value="F:zinc ion binding"/>
    <property type="evidence" value="ECO:0007669"/>
    <property type="project" value="UniProtKB-KW"/>
</dbReference>
<organism evidence="16 17">
    <name type="scientific">Dioszegia hungarica</name>
    <dbReference type="NCBI Taxonomy" id="4972"/>
    <lineage>
        <taxon>Eukaryota</taxon>
        <taxon>Fungi</taxon>
        <taxon>Dikarya</taxon>
        <taxon>Basidiomycota</taxon>
        <taxon>Agaricomycotina</taxon>
        <taxon>Tremellomycetes</taxon>
        <taxon>Tremellales</taxon>
        <taxon>Bulleribasidiaceae</taxon>
        <taxon>Dioszegia</taxon>
    </lineage>
</organism>
<gene>
    <name evidence="16" type="ORF">MKK02DRAFT_18095</name>
</gene>
<dbReference type="GO" id="GO:0008081">
    <property type="term" value="F:phosphoric diester hydrolase activity"/>
    <property type="evidence" value="ECO:0007669"/>
    <property type="project" value="TreeGrafter"/>
</dbReference>
<protein>
    <recommendedName>
        <fullName evidence="13">DNA-(apurinic or apyrimidinic site) endonuclease</fullName>
        <ecNumber evidence="13">3.1.-.-</ecNumber>
    </recommendedName>
</protein>
<accession>A0AA38H778</accession>
<keyword evidence="16" id="KW-0540">Nuclease</keyword>
<evidence type="ECO:0000256" key="2">
    <source>
        <dbReference type="ARBA" id="ARBA00007092"/>
    </source>
</evidence>
<comment type="similarity">
    <text evidence="2 13">Belongs to the DNA repair enzymes AP/ExoA family.</text>
</comment>
<evidence type="ECO:0000313" key="17">
    <source>
        <dbReference type="Proteomes" id="UP001164286"/>
    </source>
</evidence>
<feature type="domain" description="GRF-type" evidence="15">
    <location>
        <begin position="621"/>
        <end position="682"/>
    </location>
</feature>
<evidence type="ECO:0000256" key="7">
    <source>
        <dbReference type="ARBA" id="ARBA00022842"/>
    </source>
</evidence>
<reference evidence="16" key="1">
    <citation type="journal article" date="2022" name="G3 (Bethesda)">
        <title>High quality genome of the basidiomycete yeast Dioszegia hungarica PDD-24b-2 isolated from cloud water.</title>
        <authorList>
            <person name="Jarrige D."/>
            <person name="Haridas S."/>
            <person name="Bleykasten-Grosshans C."/>
            <person name="Joly M."/>
            <person name="Nadalig T."/>
            <person name="Sancelme M."/>
            <person name="Vuilleumier S."/>
            <person name="Grigoriev I.V."/>
            <person name="Amato P."/>
            <person name="Bringel F."/>
        </authorList>
    </citation>
    <scope>NUCLEOTIDE SEQUENCE</scope>
    <source>
        <strain evidence="16">PDD-24b-2</strain>
    </source>
</reference>
<feature type="site" description="Important for catalytic activity" evidence="11">
    <location>
        <position position="278"/>
    </location>
</feature>
<feature type="binding site" evidence="10">
    <location>
        <position position="7"/>
    </location>
    <ligand>
        <name>Mg(2+)</name>
        <dbReference type="ChEBI" id="CHEBI:18420"/>
        <label>1</label>
    </ligand>
</feature>
<evidence type="ECO:0000256" key="1">
    <source>
        <dbReference type="ARBA" id="ARBA00001936"/>
    </source>
</evidence>
<feature type="compositionally biased region" description="Polar residues" evidence="14">
    <location>
        <begin position="533"/>
        <end position="542"/>
    </location>
</feature>
<feature type="active site" description="Proton acceptor" evidence="9">
    <location>
        <position position="304"/>
    </location>
</feature>
<feature type="region of interest" description="Disordered" evidence="14">
    <location>
        <begin position="323"/>
        <end position="352"/>
    </location>
</feature>
<name>A0AA38H778_9TREE</name>
<evidence type="ECO:0000256" key="10">
    <source>
        <dbReference type="PIRSR" id="PIRSR604808-2"/>
    </source>
</evidence>
<dbReference type="PROSITE" id="PS51435">
    <property type="entry name" value="AP_NUCLEASE_F1_4"/>
    <property type="match status" value="1"/>
</dbReference>
<dbReference type="PROSITE" id="PS00728">
    <property type="entry name" value="AP_NUCLEASE_F1_3"/>
    <property type="match status" value="1"/>
</dbReference>
<evidence type="ECO:0000256" key="8">
    <source>
        <dbReference type="ARBA" id="ARBA00023242"/>
    </source>
</evidence>
<dbReference type="Pfam" id="PF03372">
    <property type="entry name" value="Exo_endo_phos"/>
    <property type="match status" value="1"/>
</dbReference>
<dbReference type="Gene3D" id="3.60.10.10">
    <property type="entry name" value="Endonuclease/exonuclease/phosphatase"/>
    <property type="match status" value="1"/>
</dbReference>
<dbReference type="Proteomes" id="UP001164286">
    <property type="component" value="Unassembled WGS sequence"/>
</dbReference>
<sequence length="696" mass="76487">MRILTWNVNVLRTCMDYHPFSSMKKRNVEGLLDELGAEIFCFQAEHKTRRPTLEKSMACPGPYDGFWTFPRKGTGYSGVCTFVDSRYCVPLKAEEGITGLLLDDKASTMRPAWTMEERIGGYPEVEGMSWVDEEGAGAFDVKRLDMEGRAVMCDFGLFILFNLYSPNETNDTRRPYKMNFLHALQERVRLLMASGREVIIAGDLNIVRAPIDSGEGGIRSSAEQHYEHPARVIFNDWIAPRGPMVDVVRESFPDRDDMFTCWNQKLDARPSNYGSRIDYILCSPGLRPWIKGGDILNKVYGSDHCPVYIDLHEEIDHPTLGPLKLRDMLDPPNRTPSTAPVYPNDVPREAPEPPRFATKFLDEFSGKQTTLKSFFGGGKKVEKEDKGKEAKAEKAMAQGSDRAAGEAPAQVLPPVKKVEEAPSAPFALARAAFDSLDHSIGSAESSSSGRKRSTTSASIDLTSEDDIEMLPSASRSNSASASVGLSNGRPSLQATKKPSKEPTKSKPITKNGKAGAPAQASISSFFAPPPKQRSVSASSPPRSTKQPSLPLSTTSTSQTSSIASSSRTTATPRQTYPEDDAAIAAAILAADNERSSARDAKKAEVAPIWNNLFAKKLPPMCNVHNKPCKDFIVKIPGPNKGKRFWLCSLPVGAGYDTGRTKRKREDVNPEFRCDFFLWDSANSRKEIPQSSPKGSG</sequence>
<feature type="binding site" evidence="10">
    <location>
        <position position="45"/>
    </location>
    <ligand>
        <name>Mg(2+)</name>
        <dbReference type="ChEBI" id="CHEBI:18420"/>
        <label>1</label>
    </ligand>
</feature>
<evidence type="ECO:0000256" key="12">
    <source>
        <dbReference type="PROSITE-ProRule" id="PRU01343"/>
    </source>
</evidence>
<dbReference type="GO" id="GO:0008311">
    <property type="term" value="F:double-stranded DNA 3'-5' DNA exonuclease activity"/>
    <property type="evidence" value="ECO:0007669"/>
    <property type="project" value="TreeGrafter"/>
</dbReference>
<proteinExistence type="inferred from homology"/>
<feature type="compositionally biased region" description="Low complexity" evidence="14">
    <location>
        <begin position="439"/>
        <end position="458"/>
    </location>
</feature>
<dbReference type="PANTHER" id="PTHR22748:SF4">
    <property type="entry name" value="DNA-(APURINIC OR APYRIMIDINIC SITE) ENDONUCLEASE 2"/>
    <property type="match status" value="1"/>
</dbReference>
<keyword evidence="13" id="KW-0234">DNA repair</keyword>
<evidence type="ECO:0000256" key="9">
    <source>
        <dbReference type="PIRSR" id="PIRSR604808-1"/>
    </source>
</evidence>
<dbReference type="GeneID" id="77725092"/>
<evidence type="ECO:0000256" key="6">
    <source>
        <dbReference type="ARBA" id="ARBA00022833"/>
    </source>
</evidence>
<feature type="binding site" evidence="10">
    <location>
        <position position="303"/>
    </location>
    <ligand>
        <name>Mg(2+)</name>
        <dbReference type="ChEBI" id="CHEBI:18420"/>
        <label>1</label>
    </ligand>
</feature>
<evidence type="ECO:0000256" key="4">
    <source>
        <dbReference type="ARBA" id="ARBA00022771"/>
    </source>
</evidence>
<keyword evidence="6" id="KW-0862">Zinc</keyword>
<evidence type="ECO:0000256" key="13">
    <source>
        <dbReference type="RuleBase" id="RU362131"/>
    </source>
</evidence>
<feature type="region of interest" description="Disordered" evidence="14">
    <location>
        <begin position="375"/>
        <end position="415"/>
    </location>
</feature>
<evidence type="ECO:0000256" key="5">
    <source>
        <dbReference type="ARBA" id="ARBA00022801"/>
    </source>
</evidence>
<feature type="compositionally biased region" description="Low complexity" evidence="14">
    <location>
        <begin position="472"/>
        <end position="482"/>
    </location>
</feature>
<keyword evidence="16" id="KW-0255">Endonuclease</keyword>
<feature type="binding site" evidence="10">
    <location>
        <position position="203"/>
    </location>
    <ligand>
        <name>Mg(2+)</name>
        <dbReference type="ChEBI" id="CHEBI:18420"/>
        <label>1</label>
    </ligand>
</feature>
<dbReference type="InterPro" id="IPR036691">
    <property type="entry name" value="Endo/exonu/phosph_ase_sf"/>
</dbReference>
<feature type="site" description="Transition state stabilizer" evidence="11">
    <location>
        <position position="205"/>
    </location>
</feature>
<comment type="cofactor">
    <cofactor evidence="10 13">
        <name>Mg(2+)</name>
        <dbReference type="ChEBI" id="CHEBI:18420"/>
    </cofactor>
    <cofactor evidence="10 13">
        <name>Mn(2+)</name>
        <dbReference type="ChEBI" id="CHEBI:29035"/>
    </cofactor>
    <text evidence="10 13">Probably binds two magnesium or manganese ions per subunit.</text>
</comment>
<dbReference type="AlphaFoldDB" id="A0AA38H778"/>
<feature type="active site" description="Proton donor/acceptor" evidence="9">
    <location>
        <position position="203"/>
    </location>
</feature>
<dbReference type="GO" id="GO:0003906">
    <property type="term" value="F:DNA-(apurinic or apyrimidinic site) endonuclease activity"/>
    <property type="evidence" value="ECO:0007669"/>
    <property type="project" value="TreeGrafter"/>
</dbReference>
<dbReference type="PROSITE" id="PS51999">
    <property type="entry name" value="ZF_GRF"/>
    <property type="match status" value="1"/>
</dbReference>
<feature type="region of interest" description="Disordered" evidence="14">
    <location>
        <begin position="439"/>
        <end position="578"/>
    </location>
</feature>
<keyword evidence="7 10" id="KW-0460">Magnesium</keyword>
<dbReference type="RefSeq" id="XP_052943808.1">
    <property type="nucleotide sequence ID" value="XM_053085891.1"/>
</dbReference>
<feature type="compositionally biased region" description="Basic and acidic residues" evidence="14">
    <location>
        <begin position="379"/>
        <end position="394"/>
    </location>
</feature>